<comment type="caution">
    <text evidence="1">The sequence shown here is derived from an EMBL/GenBank/DDBJ whole genome shotgun (WGS) entry which is preliminary data.</text>
</comment>
<sequence>MKEISATPPLPDALPAQDFSKLGIVYITVLGLANQVVPHTISWNSLATSVNYLVKIAPIVYMTFQAWPTSPVGVQPDSDESTQSESATSQKAESMISSKKGLNCTQ</sequence>
<proteinExistence type="predicted"/>
<reference evidence="1" key="1">
    <citation type="submission" date="2022-04" db="EMBL/GenBank/DDBJ databases">
        <title>Genome of the entomopathogenic fungus Entomophthora muscae.</title>
        <authorList>
            <person name="Elya C."/>
            <person name="Lovett B.R."/>
            <person name="Lee E."/>
            <person name="Macias A.M."/>
            <person name="Hajek A.E."/>
            <person name="De Bivort B.L."/>
            <person name="Kasson M.T."/>
            <person name="De Fine Licht H.H."/>
            <person name="Stajich J.E."/>
        </authorList>
    </citation>
    <scope>NUCLEOTIDE SEQUENCE</scope>
    <source>
        <strain evidence="1">Berkeley</strain>
    </source>
</reference>
<evidence type="ECO:0000313" key="2">
    <source>
        <dbReference type="Proteomes" id="UP001165960"/>
    </source>
</evidence>
<evidence type="ECO:0000313" key="1">
    <source>
        <dbReference type="EMBL" id="KAJ9070117.1"/>
    </source>
</evidence>
<protein>
    <submittedName>
        <fullName evidence="1">Uncharacterized protein</fullName>
    </submittedName>
</protein>
<dbReference type="Proteomes" id="UP001165960">
    <property type="component" value="Unassembled WGS sequence"/>
</dbReference>
<keyword evidence="2" id="KW-1185">Reference proteome</keyword>
<organism evidence="1 2">
    <name type="scientific">Entomophthora muscae</name>
    <dbReference type="NCBI Taxonomy" id="34485"/>
    <lineage>
        <taxon>Eukaryota</taxon>
        <taxon>Fungi</taxon>
        <taxon>Fungi incertae sedis</taxon>
        <taxon>Zoopagomycota</taxon>
        <taxon>Entomophthoromycotina</taxon>
        <taxon>Entomophthoromycetes</taxon>
        <taxon>Entomophthorales</taxon>
        <taxon>Entomophthoraceae</taxon>
        <taxon>Entomophthora</taxon>
    </lineage>
</organism>
<name>A0ACC2T6C3_9FUNG</name>
<accession>A0ACC2T6C3</accession>
<dbReference type="EMBL" id="QTSX02003591">
    <property type="protein sequence ID" value="KAJ9070117.1"/>
    <property type="molecule type" value="Genomic_DNA"/>
</dbReference>
<gene>
    <name evidence="1" type="ORF">DSO57_1011732</name>
</gene>